<dbReference type="GO" id="GO:0005524">
    <property type="term" value="F:ATP binding"/>
    <property type="evidence" value="ECO:0007669"/>
    <property type="project" value="UniProtKB-UniRule"/>
</dbReference>
<dbReference type="GO" id="GO:0005737">
    <property type="term" value="C:cytoplasm"/>
    <property type="evidence" value="ECO:0007669"/>
    <property type="project" value="TreeGrafter"/>
</dbReference>
<dbReference type="SUPFAM" id="SSF56112">
    <property type="entry name" value="Protein kinase-like (PK-like)"/>
    <property type="match status" value="1"/>
</dbReference>
<dbReference type="EC" id="2.7.11.1" evidence="2"/>
<comment type="catalytic activity">
    <reaction evidence="8">
        <text>L-threonyl-[protein] + ATP = O-phospho-L-threonyl-[protein] + ADP + H(+)</text>
        <dbReference type="Rhea" id="RHEA:46608"/>
        <dbReference type="Rhea" id="RHEA-COMP:11060"/>
        <dbReference type="Rhea" id="RHEA-COMP:11605"/>
        <dbReference type="ChEBI" id="CHEBI:15378"/>
        <dbReference type="ChEBI" id="CHEBI:30013"/>
        <dbReference type="ChEBI" id="CHEBI:30616"/>
        <dbReference type="ChEBI" id="CHEBI:61977"/>
        <dbReference type="ChEBI" id="CHEBI:456216"/>
        <dbReference type="EC" id="2.7.11.1"/>
    </reaction>
</comment>
<evidence type="ECO:0000256" key="9">
    <source>
        <dbReference type="ARBA" id="ARBA00048679"/>
    </source>
</evidence>
<reference evidence="12 13" key="1">
    <citation type="journal article" date="2021" name="Genome Biol.">
        <title>AFLAP: assembly-free linkage analysis pipeline using k-mers from genome sequencing data.</title>
        <authorList>
            <person name="Fletcher K."/>
            <person name="Zhang L."/>
            <person name="Gil J."/>
            <person name="Han R."/>
            <person name="Cavanaugh K."/>
            <person name="Michelmore R."/>
        </authorList>
    </citation>
    <scope>NUCLEOTIDE SEQUENCE [LARGE SCALE GENOMIC DNA]</scope>
    <source>
        <strain evidence="12 13">SF5</strain>
    </source>
</reference>
<keyword evidence="5 10" id="KW-0547">Nucleotide-binding</keyword>
<comment type="similarity">
    <text evidence="1">Belongs to the protein kinase superfamily. STE Ser/Thr protein kinase family. STE20 subfamily.</text>
</comment>
<proteinExistence type="inferred from homology"/>
<keyword evidence="7 10" id="KW-0067">ATP-binding</keyword>
<sequence>MSGSLDPTAQYELIERVGGGAFGEVYKGVDTHTDEVVAIKIIDLESAADEIDDVQQVLSNFRHTKIVVLTVKANANFLRKFTCFPNARVTSLRRIRARLLREQSFG</sequence>
<dbReference type="Proteomes" id="UP000294530">
    <property type="component" value="Unassembled WGS sequence"/>
</dbReference>
<dbReference type="KEGG" id="blac:94344504"/>
<dbReference type="InterPro" id="IPR017441">
    <property type="entry name" value="Protein_kinase_ATP_BS"/>
</dbReference>
<evidence type="ECO:0000313" key="13">
    <source>
        <dbReference type="Proteomes" id="UP000294530"/>
    </source>
</evidence>
<dbReference type="InterPro" id="IPR050629">
    <property type="entry name" value="STE20/SPS1-PAK"/>
</dbReference>
<dbReference type="PANTHER" id="PTHR48012">
    <property type="entry name" value="STERILE20-LIKE KINASE, ISOFORM B-RELATED"/>
    <property type="match status" value="1"/>
</dbReference>
<dbReference type="Pfam" id="PF00069">
    <property type="entry name" value="Pkinase"/>
    <property type="match status" value="1"/>
</dbReference>
<evidence type="ECO:0000256" key="6">
    <source>
        <dbReference type="ARBA" id="ARBA00022777"/>
    </source>
</evidence>
<dbReference type="GeneID" id="94344504"/>
<keyword evidence="4" id="KW-0808">Transferase</keyword>
<comment type="catalytic activity">
    <reaction evidence="9">
        <text>L-seryl-[protein] + ATP = O-phospho-L-seryl-[protein] + ADP + H(+)</text>
        <dbReference type="Rhea" id="RHEA:17989"/>
        <dbReference type="Rhea" id="RHEA-COMP:9863"/>
        <dbReference type="Rhea" id="RHEA-COMP:11604"/>
        <dbReference type="ChEBI" id="CHEBI:15378"/>
        <dbReference type="ChEBI" id="CHEBI:29999"/>
        <dbReference type="ChEBI" id="CHEBI:30616"/>
        <dbReference type="ChEBI" id="CHEBI:83421"/>
        <dbReference type="ChEBI" id="CHEBI:456216"/>
        <dbReference type="EC" id="2.7.11.1"/>
    </reaction>
</comment>
<evidence type="ECO:0000256" key="4">
    <source>
        <dbReference type="ARBA" id="ARBA00022679"/>
    </source>
</evidence>
<evidence type="ECO:0000259" key="11">
    <source>
        <dbReference type="PROSITE" id="PS50011"/>
    </source>
</evidence>
<evidence type="ECO:0000256" key="8">
    <source>
        <dbReference type="ARBA" id="ARBA00047899"/>
    </source>
</evidence>
<gene>
    <name evidence="12" type="ORF">CCR75_000727</name>
</gene>
<dbReference type="AlphaFoldDB" id="A0A976ID32"/>
<dbReference type="PROSITE" id="PS50011">
    <property type="entry name" value="PROTEIN_KINASE_DOM"/>
    <property type="match status" value="1"/>
</dbReference>
<evidence type="ECO:0000256" key="1">
    <source>
        <dbReference type="ARBA" id="ARBA00008874"/>
    </source>
</evidence>
<protein>
    <recommendedName>
        <fullName evidence="2">non-specific serine/threonine protein kinase</fullName>
        <ecNumber evidence="2">2.7.11.1</ecNumber>
    </recommendedName>
</protein>
<feature type="domain" description="Protein kinase" evidence="11">
    <location>
        <begin position="11"/>
        <end position="106"/>
    </location>
</feature>
<accession>A0A976ID32</accession>
<evidence type="ECO:0000256" key="5">
    <source>
        <dbReference type="ARBA" id="ARBA00022741"/>
    </source>
</evidence>
<dbReference type="InterPro" id="IPR000719">
    <property type="entry name" value="Prot_kinase_dom"/>
</dbReference>
<dbReference type="EMBL" id="SHOA02000013">
    <property type="protein sequence ID" value="TDH67291.1"/>
    <property type="molecule type" value="Genomic_DNA"/>
</dbReference>
<keyword evidence="13" id="KW-1185">Reference proteome</keyword>
<dbReference type="OrthoDB" id="8693905at2759"/>
<keyword evidence="3" id="KW-0723">Serine/threonine-protein kinase</keyword>
<dbReference type="RefSeq" id="XP_067816790.1">
    <property type="nucleotide sequence ID" value="XM_067958833.1"/>
</dbReference>
<evidence type="ECO:0000256" key="3">
    <source>
        <dbReference type="ARBA" id="ARBA00022527"/>
    </source>
</evidence>
<dbReference type="PANTHER" id="PTHR48012:SF10">
    <property type="entry name" value="FI20177P1"/>
    <property type="match status" value="1"/>
</dbReference>
<evidence type="ECO:0000256" key="2">
    <source>
        <dbReference type="ARBA" id="ARBA00012513"/>
    </source>
</evidence>
<dbReference type="GO" id="GO:0004674">
    <property type="term" value="F:protein serine/threonine kinase activity"/>
    <property type="evidence" value="ECO:0007669"/>
    <property type="project" value="UniProtKB-KW"/>
</dbReference>
<evidence type="ECO:0000313" key="12">
    <source>
        <dbReference type="EMBL" id="TDH67291.1"/>
    </source>
</evidence>
<dbReference type="Gene3D" id="3.30.200.20">
    <property type="entry name" value="Phosphorylase Kinase, domain 1"/>
    <property type="match status" value="1"/>
</dbReference>
<keyword evidence="6" id="KW-0418">Kinase</keyword>
<feature type="binding site" evidence="10">
    <location>
        <position position="40"/>
    </location>
    <ligand>
        <name>ATP</name>
        <dbReference type="ChEBI" id="CHEBI:30616"/>
    </ligand>
</feature>
<organism evidence="12 13">
    <name type="scientific">Bremia lactucae</name>
    <name type="common">Lettuce downy mildew</name>
    <dbReference type="NCBI Taxonomy" id="4779"/>
    <lineage>
        <taxon>Eukaryota</taxon>
        <taxon>Sar</taxon>
        <taxon>Stramenopiles</taxon>
        <taxon>Oomycota</taxon>
        <taxon>Peronosporomycetes</taxon>
        <taxon>Peronosporales</taxon>
        <taxon>Peronosporaceae</taxon>
        <taxon>Bremia</taxon>
    </lineage>
</organism>
<dbReference type="PROSITE" id="PS00107">
    <property type="entry name" value="PROTEIN_KINASE_ATP"/>
    <property type="match status" value="1"/>
</dbReference>
<evidence type="ECO:0000256" key="7">
    <source>
        <dbReference type="ARBA" id="ARBA00022840"/>
    </source>
</evidence>
<dbReference type="InterPro" id="IPR011009">
    <property type="entry name" value="Kinase-like_dom_sf"/>
</dbReference>
<name>A0A976ID32_BRELC</name>
<comment type="caution">
    <text evidence="12">The sequence shown here is derived from an EMBL/GenBank/DDBJ whole genome shotgun (WGS) entry which is preliminary data.</text>
</comment>
<evidence type="ECO:0000256" key="10">
    <source>
        <dbReference type="PROSITE-ProRule" id="PRU10141"/>
    </source>
</evidence>